<name>A0AAN6S753_9PEZI</name>
<gene>
    <name evidence="3" type="ORF">QBC46DRAFT_405740</name>
</gene>
<keyword evidence="2" id="KW-0732">Signal</keyword>
<organism evidence="3 4">
    <name type="scientific">Diplogelasinospora grovesii</name>
    <dbReference type="NCBI Taxonomy" id="303347"/>
    <lineage>
        <taxon>Eukaryota</taxon>
        <taxon>Fungi</taxon>
        <taxon>Dikarya</taxon>
        <taxon>Ascomycota</taxon>
        <taxon>Pezizomycotina</taxon>
        <taxon>Sordariomycetes</taxon>
        <taxon>Sordariomycetidae</taxon>
        <taxon>Sordariales</taxon>
        <taxon>Diplogelasinosporaceae</taxon>
        <taxon>Diplogelasinospora</taxon>
    </lineage>
</organism>
<evidence type="ECO:0000313" key="3">
    <source>
        <dbReference type="EMBL" id="KAK3942949.1"/>
    </source>
</evidence>
<sequence length="687" mass="75471">MGPIRLCFRMWFLSLHVFVIATPVLGPSHRIEPRVLNSTSVPQNSSVDQIPEPRAKLTRANFDLVVHAFKAENPGLATKRAAEAAARSKETQERHKHLRRRATPSPRELQGARTLVQKVLKDVEKSINSTRADPRRNRYANAANDTTGLPTQGRPPAAVNAAVAEAAAMLAEADIAALLQNGTLNLKKDYRLTGKFGRRLRLCMTLELYSRCRHARFERRHTHVYCGDLLPWTVRSENDPHGLDCTQFHSKEAASCPDAHLLVFVARRMPTGAEKYTERATMSPNHNEEQAEQLRLARELQKSYASSGTHRGENPKGKRGGRNAHENAPKIAQSNPTPSPVGNNEGGDEVAMSTTTAADAKLTQKSKAKKAMDFNKTARDPAKSKAIRDFFKNTDEDIVKGEVIYYQEESPIPYVGTKVNKQEEPKNLPATSQPTSQTLVTPVNDETNAETNTRKSFADEPPTLAADEVAIPCFGTIPKERMRLHEFFLSTMEAPGGDVIDHEHEPPRATAPQAQIHPVTAGTAASKSGAFNNGHKLGGVGEQPVRTQSSLPVARALGPNKARPNNKWLSNGESLGNKLVVSCVMCPCEKCTCECHGKEKAAQDQPGLVTSASKTLQAPTPGASEAGPKTPMPVPPREPLFIWNKAAETENQQWKEWVAKETRNFSWANTVPTEDARGTEDEGRLAW</sequence>
<accession>A0AAN6S753</accession>
<feature type="signal peptide" evidence="2">
    <location>
        <begin position="1"/>
        <end position="21"/>
    </location>
</feature>
<protein>
    <submittedName>
        <fullName evidence="3">Uncharacterized protein</fullName>
    </submittedName>
</protein>
<feature type="chain" id="PRO_5043022737" evidence="2">
    <location>
        <begin position="22"/>
        <end position="687"/>
    </location>
</feature>
<dbReference type="AlphaFoldDB" id="A0AAN6S753"/>
<keyword evidence="4" id="KW-1185">Reference proteome</keyword>
<reference evidence="4" key="1">
    <citation type="journal article" date="2023" name="Mol. Phylogenet. Evol.">
        <title>Genome-scale phylogeny and comparative genomics of the fungal order Sordariales.</title>
        <authorList>
            <person name="Hensen N."/>
            <person name="Bonometti L."/>
            <person name="Westerberg I."/>
            <person name="Brannstrom I.O."/>
            <person name="Guillou S."/>
            <person name="Cros-Aarteil S."/>
            <person name="Calhoun S."/>
            <person name="Haridas S."/>
            <person name="Kuo A."/>
            <person name="Mondo S."/>
            <person name="Pangilinan J."/>
            <person name="Riley R."/>
            <person name="LaButti K."/>
            <person name="Andreopoulos B."/>
            <person name="Lipzen A."/>
            <person name="Chen C."/>
            <person name="Yan M."/>
            <person name="Daum C."/>
            <person name="Ng V."/>
            <person name="Clum A."/>
            <person name="Steindorff A."/>
            <person name="Ohm R.A."/>
            <person name="Martin F."/>
            <person name="Silar P."/>
            <person name="Natvig D.O."/>
            <person name="Lalanne C."/>
            <person name="Gautier V."/>
            <person name="Ament-Velasquez S.L."/>
            <person name="Kruys A."/>
            <person name="Hutchinson M.I."/>
            <person name="Powell A.J."/>
            <person name="Barry K."/>
            <person name="Miller A.N."/>
            <person name="Grigoriev I.V."/>
            <person name="Debuchy R."/>
            <person name="Gladieux P."/>
            <person name="Hiltunen Thoren M."/>
            <person name="Johannesson H."/>
        </authorList>
    </citation>
    <scope>NUCLEOTIDE SEQUENCE [LARGE SCALE GENOMIC DNA]</scope>
    <source>
        <strain evidence="4">CBS 340.73</strain>
    </source>
</reference>
<feature type="compositionally biased region" description="Polar residues" evidence="1">
    <location>
        <begin position="332"/>
        <end position="342"/>
    </location>
</feature>
<dbReference type="EMBL" id="MU853769">
    <property type="protein sequence ID" value="KAK3942949.1"/>
    <property type="molecule type" value="Genomic_DNA"/>
</dbReference>
<proteinExistence type="predicted"/>
<comment type="caution">
    <text evidence="3">The sequence shown here is derived from an EMBL/GenBank/DDBJ whole genome shotgun (WGS) entry which is preliminary data.</text>
</comment>
<evidence type="ECO:0000313" key="4">
    <source>
        <dbReference type="Proteomes" id="UP001303473"/>
    </source>
</evidence>
<feature type="region of interest" description="Disordered" evidence="1">
    <location>
        <begin position="302"/>
        <end position="349"/>
    </location>
</feature>
<feature type="region of interest" description="Disordered" evidence="1">
    <location>
        <begin position="78"/>
        <end position="109"/>
    </location>
</feature>
<feature type="region of interest" description="Disordered" evidence="1">
    <location>
        <begin position="613"/>
        <end position="636"/>
    </location>
</feature>
<feature type="region of interest" description="Disordered" evidence="1">
    <location>
        <begin position="129"/>
        <end position="155"/>
    </location>
</feature>
<dbReference type="Proteomes" id="UP001303473">
    <property type="component" value="Unassembled WGS sequence"/>
</dbReference>
<evidence type="ECO:0000256" key="2">
    <source>
        <dbReference type="SAM" id="SignalP"/>
    </source>
</evidence>
<feature type="compositionally biased region" description="Basic and acidic residues" evidence="1">
    <location>
        <begin position="80"/>
        <end position="93"/>
    </location>
</feature>
<evidence type="ECO:0000256" key="1">
    <source>
        <dbReference type="SAM" id="MobiDB-lite"/>
    </source>
</evidence>